<feature type="compositionally biased region" description="Basic and acidic residues" evidence="1">
    <location>
        <begin position="65"/>
        <end position="79"/>
    </location>
</feature>
<evidence type="ECO:0000313" key="3">
    <source>
        <dbReference type="Proteomes" id="UP000335636"/>
    </source>
</evidence>
<proteinExistence type="predicted"/>
<feature type="compositionally biased region" description="Polar residues" evidence="1">
    <location>
        <begin position="82"/>
        <end position="101"/>
    </location>
</feature>
<comment type="caution">
    <text evidence="2">The sequence shown here is derived from an EMBL/GenBank/DDBJ whole genome shotgun (WGS) entry which is preliminary data.</text>
</comment>
<organism evidence="2 3">
    <name type="scientific">Marmota monax</name>
    <name type="common">Woodchuck</name>
    <dbReference type="NCBI Taxonomy" id="9995"/>
    <lineage>
        <taxon>Eukaryota</taxon>
        <taxon>Metazoa</taxon>
        <taxon>Chordata</taxon>
        <taxon>Craniata</taxon>
        <taxon>Vertebrata</taxon>
        <taxon>Euteleostomi</taxon>
        <taxon>Mammalia</taxon>
        <taxon>Eutheria</taxon>
        <taxon>Euarchontoglires</taxon>
        <taxon>Glires</taxon>
        <taxon>Rodentia</taxon>
        <taxon>Sciuromorpha</taxon>
        <taxon>Sciuridae</taxon>
        <taxon>Xerinae</taxon>
        <taxon>Marmotini</taxon>
        <taxon>Marmota</taxon>
    </lineage>
</organism>
<gene>
    <name evidence="2" type="ORF">MONAX_5E003797</name>
</gene>
<evidence type="ECO:0000256" key="1">
    <source>
        <dbReference type="SAM" id="MobiDB-lite"/>
    </source>
</evidence>
<dbReference type="AlphaFoldDB" id="A0A5E4CXW9"/>
<keyword evidence="3" id="KW-1185">Reference proteome</keyword>
<name>A0A5E4CXW9_MARMO</name>
<dbReference type="EMBL" id="CABDUW010002389">
    <property type="protein sequence ID" value="VTJ86636.1"/>
    <property type="molecule type" value="Genomic_DNA"/>
</dbReference>
<sequence>MPFRTGTGDIAACYSSRTSTESSAPRDSVVLASQDTQAGNILVRDHMIMTTEMPATEPEGGLDESGEHSFDAREAHGDDNPSEVQQSSTAQEVASSFTLQPVTGIPSMDSIHHQQHSPQNAHSDEAGSPFTPEFLVQWHWETMEDSCFEIQSLSSYTDSQSQTMEYIHKIEADLEHLKNVEESYTILCQRLAGSALIDKHSDKS</sequence>
<protein>
    <submittedName>
        <fullName evidence="2">Uncharacterized protein</fullName>
    </submittedName>
</protein>
<feature type="region of interest" description="Disordered" evidence="1">
    <location>
        <begin position="52"/>
        <end position="128"/>
    </location>
</feature>
<dbReference type="Proteomes" id="UP000335636">
    <property type="component" value="Unassembled WGS sequence"/>
</dbReference>
<reference evidence="2" key="1">
    <citation type="submission" date="2019-04" db="EMBL/GenBank/DDBJ databases">
        <authorList>
            <person name="Alioto T."/>
            <person name="Alioto T."/>
        </authorList>
    </citation>
    <scope>NUCLEOTIDE SEQUENCE [LARGE SCALE GENOMIC DNA]</scope>
</reference>
<evidence type="ECO:0000313" key="2">
    <source>
        <dbReference type="EMBL" id="VTJ86636.1"/>
    </source>
</evidence>
<accession>A0A5E4CXW9</accession>